<dbReference type="Pfam" id="PF12852">
    <property type="entry name" value="Cupin_6"/>
    <property type="match status" value="1"/>
</dbReference>
<keyword evidence="1" id="KW-0805">Transcription regulation</keyword>
<keyword evidence="2" id="KW-0238">DNA-binding</keyword>
<accession>A0ABP4LTR7</accession>
<evidence type="ECO:0000259" key="5">
    <source>
        <dbReference type="PROSITE" id="PS01124"/>
    </source>
</evidence>
<feature type="region of interest" description="Disordered" evidence="4">
    <location>
        <begin position="74"/>
        <end position="93"/>
    </location>
</feature>
<dbReference type="InterPro" id="IPR009057">
    <property type="entry name" value="Homeodomain-like_sf"/>
</dbReference>
<sequence>MALLWPAAGGPHARDAFILRMTMSGRWQVNIADRTPLTLLTVLNGSCIVQRADLSLAIERGEVAIISGTDPYTVRSAPRGSSEQTPASTAPALNRTDRFIVHPGQDCIGPDGQHVRQQLRRGVRAWGNSTDGQDQILVGTFTATSAVADLALEGTSLARVDDEETTNWARLLAREAEREQPAQTVVLDRLLDILTVQAMQKVSVPTSLGHRGISTAVAAMYDDPAKPWTVDSLARTAVMSRSAFSQTFHHALGTPPITYLTQIRLALAADALRDTDATLTQIARDVGYSSPFALSNAFSRQYGLNPKRMRAMSRPSRSHTA</sequence>
<proteinExistence type="predicted"/>
<evidence type="ECO:0000313" key="6">
    <source>
        <dbReference type="EMBL" id="GAA1530461.1"/>
    </source>
</evidence>
<protein>
    <submittedName>
        <fullName evidence="6">AraC family transcriptional regulator</fullName>
    </submittedName>
</protein>
<dbReference type="InterPro" id="IPR032783">
    <property type="entry name" value="AraC_lig"/>
</dbReference>
<gene>
    <name evidence="6" type="ORF">GCM10009691_02960</name>
</gene>
<keyword evidence="7" id="KW-1185">Reference proteome</keyword>
<evidence type="ECO:0000256" key="3">
    <source>
        <dbReference type="ARBA" id="ARBA00023163"/>
    </source>
</evidence>
<comment type="caution">
    <text evidence="6">The sequence shown here is derived from an EMBL/GenBank/DDBJ whole genome shotgun (WGS) entry which is preliminary data.</text>
</comment>
<dbReference type="EMBL" id="BAAALY010000002">
    <property type="protein sequence ID" value="GAA1530461.1"/>
    <property type="molecule type" value="Genomic_DNA"/>
</dbReference>
<dbReference type="RefSeq" id="WP_346035068.1">
    <property type="nucleotide sequence ID" value="NZ_BAAALY010000002.1"/>
</dbReference>
<keyword evidence="3" id="KW-0804">Transcription</keyword>
<name>A0ABP4LTR7_9MICO</name>
<feature type="domain" description="HTH araC/xylS-type" evidence="5">
    <location>
        <begin position="214"/>
        <end position="312"/>
    </location>
</feature>
<reference evidence="7" key="1">
    <citation type="journal article" date="2019" name="Int. J. Syst. Evol. Microbiol.">
        <title>The Global Catalogue of Microorganisms (GCM) 10K type strain sequencing project: providing services to taxonomists for standard genome sequencing and annotation.</title>
        <authorList>
            <consortium name="The Broad Institute Genomics Platform"/>
            <consortium name="The Broad Institute Genome Sequencing Center for Infectious Disease"/>
            <person name="Wu L."/>
            <person name="Ma J."/>
        </authorList>
    </citation>
    <scope>NUCLEOTIDE SEQUENCE [LARGE SCALE GENOMIC DNA]</scope>
    <source>
        <strain evidence="7">JCM 13319</strain>
    </source>
</reference>
<dbReference type="PROSITE" id="PS00041">
    <property type="entry name" value="HTH_ARAC_FAMILY_1"/>
    <property type="match status" value="1"/>
</dbReference>
<dbReference type="InterPro" id="IPR018060">
    <property type="entry name" value="HTH_AraC"/>
</dbReference>
<organism evidence="6 7">
    <name type="scientific">Brevibacterium picturae</name>
    <dbReference type="NCBI Taxonomy" id="260553"/>
    <lineage>
        <taxon>Bacteria</taxon>
        <taxon>Bacillati</taxon>
        <taxon>Actinomycetota</taxon>
        <taxon>Actinomycetes</taxon>
        <taxon>Micrococcales</taxon>
        <taxon>Brevibacteriaceae</taxon>
        <taxon>Brevibacterium</taxon>
    </lineage>
</organism>
<feature type="compositionally biased region" description="Polar residues" evidence="4">
    <location>
        <begin position="79"/>
        <end position="88"/>
    </location>
</feature>
<dbReference type="InterPro" id="IPR050204">
    <property type="entry name" value="AraC_XylS_family_regulators"/>
</dbReference>
<dbReference type="Pfam" id="PF12833">
    <property type="entry name" value="HTH_18"/>
    <property type="match status" value="1"/>
</dbReference>
<evidence type="ECO:0000256" key="4">
    <source>
        <dbReference type="SAM" id="MobiDB-lite"/>
    </source>
</evidence>
<dbReference type="Gene3D" id="1.10.10.60">
    <property type="entry name" value="Homeodomain-like"/>
    <property type="match status" value="1"/>
</dbReference>
<dbReference type="SMART" id="SM00342">
    <property type="entry name" value="HTH_ARAC"/>
    <property type="match status" value="1"/>
</dbReference>
<dbReference type="InterPro" id="IPR018062">
    <property type="entry name" value="HTH_AraC-typ_CS"/>
</dbReference>
<evidence type="ECO:0000256" key="2">
    <source>
        <dbReference type="ARBA" id="ARBA00023125"/>
    </source>
</evidence>
<dbReference type="PROSITE" id="PS01124">
    <property type="entry name" value="HTH_ARAC_FAMILY_2"/>
    <property type="match status" value="1"/>
</dbReference>
<dbReference type="Proteomes" id="UP001501791">
    <property type="component" value="Unassembled WGS sequence"/>
</dbReference>
<evidence type="ECO:0000313" key="7">
    <source>
        <dbReference type="Proteomes" id="UP001501791"/>
    </source>
</evidence>
<dbReference type="SUPFAM" id="SSF46689">
    <property type="entry name" value="Homeodomain-like"/>
    <property type="match status" value="2"/>
</dbReference>
<dbReference type="PANTHER" id="PTHR46796:SF13">
    <property type="entry name" value="HTH-TYPE TRANSCRIPTIONAL ACTIVATOR RHAS"/>
    <property type="match status" value="1"/>
</dbReference>
<dbReference type="PANTHER" id="PTHR46796">
    <property type="entry name" value="HTH-TYPE TRANSCRIPTIONAL ACTIVATOR RHAS-RELATED"/>
    <property type="match status" value="1"/>
</dbReference>
<evidence type="ECO:0000256" key="1">
    <source>
        <dbReference type="ARBA" id="ARBA00023015"/>
    </source>
</evidence>